<keyword evidence="4" id="KW-1185">Reference proteome</keyword>
<sequence>MDSFEDAFKALIGNEGGYSFNPADPGGETMWGVTARVARNEGYTGAMKDLPLDTAHQIAKRRYWDPLHLDELDPRVAFQIFDANYNGGLVVLWMQKASGAKEDGKFGPDTLEAVKQADPMKFVMRFAAYRLRYLRNLHSWPHFSRGWTERMAANLLLGAA</sequence>
<name>A0A149PJ16_9BURK</name>
<dbReference type="STRING" id="1399968.CI15_22280"/>
<protein>
    <submittedName>
        <fullName evidence="3">Uncharacterized protein</fullName>
    </submittedName>
</protein>
<dbReference type="Gene3D" id="1.20.141.10">
    <property type="entry name" value="Chitosanase, subunit A, domain 1"/>
    <property type="match status" value="1"/>
</dbReference>
<dbReference type="EMBL" id="LRBG01000035">
    <property type="protein sequence ID" value="KXU85014.1"/>
    <property type="molecule type" value="Genomic_DNA"/>
</dbReference>
<organism evidence="3 4">
    <name type="scientific">Paraburkholderia monticola</name>
    <dbReference type="NCBI Taxonomy" id="1399968"/>
    <lineage>
        <taxon>Bacteria</taxon>
        <taxon>Pseudomonadati</taxon>
        <taxon>Pseudomonadota</taxon>
        <taxon>Betaproteobacteria</taxon>
        <taxon>Burkholderiales</taxon>
        <taxon>Burkholderiaceae</taxon>
        <taxon>Paraburkholderia</taxon>
    </lineage>
</organism>
<evidence type="ECO:0000313" key="4">
    <source>
        <dbReference type="Proteomes" id="UP000075613"/>
    </source>
</evidence>
<reference evidence="3 4" key="1">
    <citation type="journal article" date="2015" name="Int. J. Syst. Evol. Microbiol.">
        <title>Burkholderia monticola sp. nov., isolated from mountain soil.</title>
        <authorList>
            <person name="Baek I."/>
            <person name="Seo B."/>
            <person name="Lee I."/>
            <person name="Yi H."/>
            <person name="Chun J."/>
        </authorList>
    </citation>
    <scope>NUCLEOTIDE SEQUENCE [LARGE SCALE GENOMIC DNA]</scope>
    <source>
        <strain evidence="3 4">JC2948</strain>
    </source>
</reference>
<dbReference type="AlphaFoldDB" id="A0A149PJ16"/>
<dbReference type="InterPro" id="IPR008565">
    <property type="entry name" value="TtsA-like_GH18_dom"/>
</dbReference>
<dbReference type="Proteomes" id="UP000075613">
    <property type="component" value="Unassembled WGS sequence"/>
</dbReference>
<dbReference type="CDD" id="cd13926">
    <property type="entry name" value="N-acetylmuramidase_GH108"/>
    <property type="match status" value="1"/>
</dbReference>
<proteinExistence type="predicted"/>
<dbReference type="RefSeq" id="WP_062131130.1">
    <property type="nucleotide sequence ID" value="NZ_LRBG01000035.1"/>
</dbReference>
<dbReference type="OrthoDB" id="9815229at2"/>
<dbReference type="InterPro" id="IPR018537">
    <property type="entry name" value="Peptidoglycan-bd_3"/>
</dbReference>
<feature type="domain" description="TtsA-like Glycoside hydrolase family 108" evidence="1">
    <location>
        <begin position="9"/>
        <end position="88"/>
    </location>
</feature>
<dbReference type="SUPFAM" id="SSF53955">
    <property type="entry name" value="Lysozyme-like"/>
    <property type="match status" value="1"/>
</dbReference>
<feature type="domain" description="Peptidoglycan binding" evidence="2">
    <location>
        <begin position="91"/>
        <end position="151"/>
    </location>
</feature>
<comment type="caution">
    <text evidence="3">The sequence shown here is derived from an EMBL/GenBank/DDBJ whole genome shotgun (WGS) entry which is preliminary data.</text>
</comment>
<dbReference type="InterPro" id="IPR023346">
    <property type="entry name" value="Lysozyme-like_dom_sf"/>
</dbReference>
<accession>A0A149PJ16</accession>
<evidence type="ECO:0000259" key="2">
    <source>
        <dbReference type="Pfam" id="PF09374"/>
    </source>
</evidence>
<gene>
    <name evidence="3" type="ORF">CI15_22280</name>
</gene>
<dbReference type="Pfam" id="PF05838">
    <property type="entry name" value="Glyco_hydro_108"/>
    <property type="match status" value="1"/>
</dbReference>
<dbReference type="Pfam" id="PF09374">
    <property type="entry name" value="PG_binding_3"/>
    <property type="match status" value="1"/>
</dbReference>
<evidence type="ECO:0000313" key="3">
    <source>
        <dbReference type="EMBL" id="KXU85014.1"/>
    </source>
</evidence>
<evidence type="ECO:0000259" key="1">
    <source>
        <dbReference type="Pfam" id="PF05838"/>
    </source>
</evidence>